<dbReference type="OrthoDB" id="8635520at2"/>
<keyword evidence="2" id="KW-0238">DNA-binding</keyword>
<dbReference type="GO" id="GO:0003677">
    <property type="term" value="F:DNA binding"/>
    <property type="evidence" value="ECO:0007669"/>
    <property type="project" value="UniProtKB-KW"/>
</dbReference>
<dbReference type="GO" id="GO:0006950">
    <property type="term" value="P:response to stress"/>
    <property type="evidence" value="ECO:0007669"/>
    <property type="project" value="TreeGrafter"/>
</dbReference>
<evidence type="ECO:0000313" key="2">
    <source>
        <dbReference type="EMBL" id="SEA25167.1"/>
    </source>
</evidence>
<sequence length="161" mass="17708">MSTSPSPHWLTSKEQQSWRAYLAMTARLHALQGRQLQVLHGISIQDFQVLVHVSEASDGCIRTSDLADAVVWERSRLSHHLARMEKRGLIARNTCPNDGRGVLVSLTPAGEELLVKAAPDHVELVRRVFIDALGPDGLGELDYVTATVLGALDVEPEPQSR</sequence>
<dbReference type="SUPFAM" id="SSF46785">
    <property type="entry name" value="Winged helix' DNA-binding domain"/>
    <property type="match status" value="1"/>
</dbReference>
<dbReference type="AlphaFoldDB" id="A0A1H3ZNE2"/>
<dbReference type="SMART" id="SM00347">
    <property type="entry name" value="HTH_MARR"/>
    <property type="match status" value="1"/>
</dbReference>
<accession>A0A1H3ZNE2</accession>
<dbReference type="PRINTS" id="PR00598">
    <property type="entry name" value="HTHMARR"/>
</dbReference>
<dbReference type="EMBL" id="FNQV01000006">
    <property type="protein sequence ID" value="SEA25167.1"/>
    <property type="molecule type" value="Genomic_DNA"/>
</dbReference>
<name>A0A1H3ZNE2_9ACTO</name>
<dbReference type="Proteomes" id="UP000199288">
    <property type="component" value="Unassembled WGS sequence"/>
</dbReference>
<keyword evidence="3" id="KW-1185">Reference proteome</keyword>
<dbReference type="PANTHER" id="PTHR33164:SF99">
    <property type="entry name" value="MARR FAMILY REGULATORY PROTEIN"/>
    <property type="match status" value="1"/>
</dbReference>
<reference evidence="3" key="1">
    <citation type="submission" date="2016-10" db="EMBL/GenBank/DDBJ databases">
        <authorList>
            <person name="Varghese N."/>
            <person name="Submissions S."/>
        </authorList>
    </citation>
    <scope>NUCLEOTIDE SEQUENCE [LARGE SCALE GENOMIC DNA]</scope>
    <source>
        <strain evidence="3">KPR-1</strain>
    </source>
</reference>
<evidence type="ECO:0000313" key="3">
    <source>
        <dbReference type="Proteomes" id="UP000199288"/>
    </source>
</evidence>
<organism evidence="2 3">
    <name type="scientific">Bowdeniella nasicola</name>
    <dbReference type="NCBI Taxonomy" id="208480"/>
    <lineage>
        <taxon>Bacteria</taxon>
        <taxon>Bacillati</taxon>
        <taxon>Actinomycetota</taxon>
        <taxon>Actinomycetes</taxon>
        <taxon>Actinomycetales</taxon>
        <taxon>Actinomycetaceae</taxon>
        <taxon>Bowdeniella</taxon>
    </lineage>
</organism>
<dbReference type="InterPro" id="IPR036388">
    <property type="entry name" value="WH-like_DNA-bd_sf"/>
</dbReference>
<dbReference type="Pfam" id="PF12802">
    <property type="entry name" value="MarR_2"/>
    <property type="match status" value="1"/>
</dbReference>
<dbReference type="PROSITE" id="PS50995">
    <property type="entry name" value="HTH_MARR_2"/>
    <property type="match status" value="1"/>
</dbReference>
<feature type="domain" description="HTH marR-type" evidence="1">
    <location>
        <begin position="14"/>
        <end position="153"/>
    </location>
</feature>
<dbReference type="InterPro" id="IPR036390">
    <property type="entry name" value="WH_DNA-bd_sf"/>
</dbReference>
<dbReference type="InterPro" id="IPR039422">
    <property type="entry name" value="MarR/SlyA-like"/>
</dbReference>
<dbReference type="InterPro" id="IPR000835">
    <property type="entry name" value="HTH_MarR-typ"/>
</dbReference>
<dbReference type="Gene3D" id="1.10.10.10">
    <property type="entry name" value="Winged helix-like DNA-binding domain superfamily/Winged helix DNA-binding domain"/>
    <property type="match status" value="1"/>
</dbReference>
<dbReference type="PANTHER" id="PTHR33164">
    <property type="entry name" value="TRANSCRIPTIONAL REGULATOR, MARR FAMILY"/>
    <property type="match status" value="1"/>
</dbReference>
<dbReference type="GO" id="GO:0003700">
    <property type="term" value="F:DNA-binding transcription factor activity"/>
    <property type="evidence" value="ECO:0007669"/>
    <property type="project" value="InterPro"/>
</dbReference>
<protein>
    <submittedName>
        <fullName evidence="2">DNA-binding transcriptional regulator, MarR family</fullName>
    </submittedName>
</protein>
<gene>
    <name evidence="2" type="ORF">SAMN02910418_01218</name>
</gene>
<dbReference type="RefSeq" id="WP_092563635.1">
    <property type="nucleotide sequence ID" value="NZ_FNQV01000006.1"/>
</dbReference>
<proteinExistence type="predicted"/>
<evidence type="ECO:0000259" key="1">
    <source>
        <dbReference type="PROSITE" id="PS50995"/>
    </source>
</evidence>